<keyword evidence="2" id="KW-1185">Reference proteome</keyword>
<protein>
    <submittedName>
        <fullName evidence="1">Uncharacterized protein</fullName>
    </submittedName>
</protein>
<evidence type="ECO:0000313" key="2">
    <source>
        <dbReference type="Proteomes" id="UP000317650"/>
    </source>
</evidence>
<gene>
    <name evidence="1" type="ORF">C4D60_Mb09t25540</name>
</gene>
<reference evidence="1 2" key="1">
    <citation type="journal article" date="2019" name="Nat. Plants">
        <title>Genome sequencing of Musa balbisiana reveals subgenome evolution and function divergence in polyploid bananas.</title>
        <authorList>
            <person name="Yao X."/>
        </authorList>
    </citation>
    <scope>NUCLEOTIDE SEQUENCE [LARGE SCALE GENOMIC DNA]</scope>
    <source>
        <strain evidence="2">cv. DH-PKW</strain>
        <tissue evidence="1">Leaves</tissue>
    </source>
</reference>
<accession>A0A4S8ILH4</accession>
<proteinExistence type="predicted"/>
<dbReference type="AlphaFoldDB" id="A0A4S8ILH4"/>
<dbReference type="EMBL" id="PYDT01000010">
    <property type="protein sequence ID" value="THU48372.1"/>
    <property type="molecule type" value="Genomic_DNA"/>
</dbReference>
<name>A0A4S8ILH4_MUSBA</name>
<comment type="caution">
    <text evidence="1">The sequence shown here is derived from an EMBL/GenBank/DDBJ whole genome shotgun (WGS) entry which is preliminary data.</text>
</comment>
<dbReference type="Proteomes" id="UP000317650">
    <property type="component" value="Chromosome 9"/>
</dbReference>
<organism evidence="1 2">
    <name type="scientific">Musa balbisiana</name>
    <name type="common">Banana</name>
    <dbReference type="NCBI Taxonomy" id="52838"/>
    <lineage>
        <taxon>Eukaryota</taxon>
        <taxon>Viridiplantae</taxon>
        <taxon>Streptophyta</taxon>
        <taxon>Embryophyta</taxon>
        <taxon>Tracheophyta</taxon>
        <taxon>Spermatophyta</taxon>
        <taxon>Magnoliopsida</taxon>
        <taxon>Liliopsida</taxon>
        <taxon>Zingiberales</taxon>
        <taxon>Musaceae</taxon>
        <taxon>Musa</taxon>
    </lineage>
</organism>
<sequence>MMEGDEVGGEVARGKKGGNLIYRLDSREFDADLSFHLDKDRKVGLKSYSSLKGCPIWHLSYWSADLLPGYRYHRDPVTICHHIRGGFSILLVVYYFKSFNAEAAVGWRDSPDVCNLDCD</sequence>
<evidence type="ECO:0000313" key="1">
    <source>
        <dbReference type="EMBL" id="THU48372.1"/>
    </source>
</evidence>